<dbReference type="CDD" id="cd15797">
    <property type="entry name" value="PMEI"/>
    <property type="match status" value="1"/>
</dbReference>
<comment type="similarity">
    <text evidence="3">Belongs to the PMEI family.</text>
</comment>
<evidence type="ECO:0000313" key="7">
    <source>
        <dbReference type="Proteomes" id="UP001630127"/>
    </source>
</evidence>
<feature type="domain" description="Pectinesterase inhibitor" evidence="5">
    <location>
        <begin position="26"/>
        <end position="172"/>
    </location>
</feature>
<sequence>MALFSLSMMSNTLVVAFLSLALLNPTKADLVDDICSQAANDPQYCVQRLRSDPRSSSADLPTLAQITIGFAQSDTKSTADLVKSLEQQATDPKLKERYKSCLENYNGALNDLNDCTNDLKKKDYPSLNIHASAAGTEADTCDDNFSDPPIEPDNLKKASKHVQDLTFVICAIANKL</sequence>
<keyword evidence="1 4" id="KW-0732">Signal</keyword>
<dbReference type="Gene3D" id="1.20.140.40">
    <property type="entry name" value="Invertase/pectin methylesterase inhibitor family protein"/>
    <property type="match status" value="1"/>
</dbReference>
<evidence type="ECO:0000256" key="3">
    <source>
        <dbReference type="ARBA" id="ARBA00038471"/>
    </source>
</evidence>
<keyword evidence="2" id="KW-1015">Disulfide bond</keyword>
<dbReference type="SMART" id="SM00856">
    <property type="entry name" value="PMEI"/>
    <property type="match status" value="1"/>
</dbReference>
<organism evidence="6 7">
    <name type="scientific">Cinchona calisaya</name>
    <dbReference type="NCBI Taxonomy" id="153742"/>
    <lineage>
        <taxon>Eukaryota</taxon>
        <taxon>Viridiplantae</taxon>
        <taxon>Streptophyta</taxon>
        <taxon>Embryophyta</taxon>
        <taxon>Tracheophyta</taxon>
        <taxon>Spermatophyta</taxon>
        <taxon>Magnoliopsida</taxon>
        <taxon>eudicotyledons</taxon>
        <taxon>Gunneridae</taxon>
        <taxon>Pentapetalae</taxon>
        <taxon>asterids</taxon>
        <taxon>lamiids</taxon>
        <taxon>Gentianales</taxon>
        <taxon>Rubiaceae</taxon>
        <taxon>Cinchonoideae</taxon>
        <taxon>Cinchoneae</taxon>
        <taxon>Cinchona</taxon>
    </lineage>
</organism>
<gene>
    <name evidence="6" type="ORF">ACH5RR_030965</name>
</gene>
<feature type="signal peptide" evidence="4">
    <location>
        <begin position="1"/>
        <end position="28"/>
    </location>
</feature>
<feature type="chain" id="PRO_5044801193" description="Pectinesterase inhibitor domain-containing protein" evidence="4">
    <location>
        <begin position="29"/>
        <end position="176"/>
    </location>
</feature>
<dbReference type="EMBL" id="JBJUIK010000013">
    <property type="protein sequence ID" value="KAL3505583.1"/>
    <property type="molecule type" value="Genomic_DNA"/>
</dbReference>
<evidence type="ECO:0000313" key="6">
    <source>
        <dbReference type="EMBL" id="KAL3505583.1"/>
    </source>
</evidence>
<protein>
    <recommendedName>
        <fullName evidence="5">Pectinesterase inhibitor domain-containing protein</fullName>
    </recommendedName>
</protein>
<name>A0ABD2YEX2_9GENT</name>
<proteinExistence type="inferred from homology"/>
<evidence type="ECO:0000259" key="5">
    <source>
        <dbReference type="SMART" id="SM00856"/>
    </source>
</evidence>
<reference evidence="6 7" key="1">
    <citation type="submission" date="2024-11" db="EMBL/GenBank/DDBJ databases">
        <title>A near-complete genome assembly of Cinchona calisaya.</title>
        <authorList>
            <person name="Lian D.C."/>
            <person name="Zhao X.W."/>
            <person name="Wei L."/>
        </authorList>
    </citation>
    <scope>NUCLEOTIDE SEQUENCE [LARGE SCALE GENOMIC DNA]</scope>
    <source>
        <tissue evidence="6">Nenye</tissue>
    </source>
</reference>
<dbReference type="PANTHER" id="PTHR36710:SF4">
    <property type="entry name" value="PLANT INVERTASE_PECTIN METHYLESTERASE INHIBITOR SUPERFAMILY PROTEIN"/>
    <property type="match status" value="1"/>
</dbReference>
<dbReference type="NCBIfam" id="TIGR01614">
    <property type="entry name" value="PME_inhib"/>
    <property type="match status" value="1"/>
</dbReference>
<dbReference type="Pfam" id="PF04043">
    <property type="entry name" value="PMEI"/>
    <property type="match status" value="1"/>
</dbReference>
<dbReference type="InterPro" id="IPR052421">
    <property type="entry name" value="PCW_Enzyme_Inhibitor"/>
</dbReference>
<comment type="caution">
    <text evidence="6">The sequence shown here is derived from an EMBL/GenBank/DDBJ whole genome shotgun (WGS) entry which is preliminary data.</text>
</comment>
<dbReference type="GO" id="GO:0046910">
    <property type="term" value="F:pectinesterase inhibitor activity"/>
    <property type="evidence" value="ECO:0007669"/>
    <property type="project" value="UniProtKB-ARBA"/>
</dbReference>
<evidence type="ECO:0000256" key="1">
    <source>
        <dbReference type="ARBA" id="ARBA00022729"/>
    </source>
</evidence>
<keyword evidence="7" id="KW-1185">Reference proteome</keyword>
<dbReference type="PANTHER" id="PTHR36710">
    <property type="entry name" value="PECTINESTERASE INHIBITOR-LIKE"/>
    <property type="match status" value="1"/>
</dbReference>
<dbReference type="InterPro" id="IPR006501">
    <property type="entry name" value="Pectinesterase_inhib_dom"/>
</dbReference>
<dbReference type="FunFam" id="1.20.140.40:FF:000008">
    <property type="entry name" value="Invertase/pectin methylesterase inhibitor family protein"/>
    <property type="match status" value="1"/>
</dbReference>
<dbReference type="InterPro" id="IPR034086">
    <property type="entry name" value="PMEI_plant"/>
</dbReference>
<dbReference type="SUPFAM" id="SSF101148">
    <property type="entry name" value="Plant invertase/pectin methylesterase inhibitor"/>
    <property type="match status" value="1"/>
</dbReference>
<evidence type="ECO:0000256" key="4">
    <source>
        <dbReference type="SAM" id="SignalP"/>
    </source>
</evidence>
<dbReference type="AlphaFoldDB" id="A0ABD2YEX2"/>
<accession>A0ABD2YEX2</accession>
<dbReference type="InterPro" id="IPR035513">
    <property type="entry name" value="Invertase/methylesterase_inhib"/>
</dbReference>
<dbReference type="Proteomes" id="UP001630127">
    <property type="component" value="Unassembled WGS sequence"/>
</dbReference>
<evidence type="ECO:0000256" key="2">
    <source>
        <dbReference type="ARBA" id="ARBA00023157"/>
    </source>
</evidence>